<evidence type="ECO:0000313" key="4">
    <source>
        <dbReference type="Proteomes" id="UP001605036"/>
    </source>
</evidence>
<protein>
    <submittedName>
        <fullName evidence="3">Uncharacterized protein</fullName>
    </submittedName>
</protein>
<dbReference type="AlphaFoldDB" id="A0ABD1ZCH7"/>
<dbReference type="EMBL" id="JBHFFA010000002">
    <property type="protein sequence ID" value="KAL2645413.1"/>
    <property type="molecule type" value="Genomic_DNA"/>
</dbReference>
<proteinExistence type="predicted"/>
<name>A0ABD1ZCH7_9MARC</name>
<keyword evidence="4" id="KW-1185">Reference proteome</keyword>
<dbReference type="InterPro" id="IPR038864">
    <property type="entry name" value="HDR1"/>
</dbReference>
<evidence type="ECO:0000256" key="2">
    <source>
        <dbReference type="SAM" id="MobiDB-lite"/>
    </source>
</evidence>
<accession>A0ABD1ZCH7</accession>
<feature type="compositionally biased region" description="Low complexity" evidence="2">
    <location>
        <begin position="12"/>
        <end position="36"/>
    </location>
</feature>
<comment type="caution">
    <text evidence="3">The sequence shown here is derived from an EMBL/GenBank/DDBJ whole genome shotgun (WGS) entry which is preliminary data.</text>
</comment>
<feature type="region of interest" description="Disordered" evidence="2">
    <location>
        <begin position="1"/>
        <end position="101"/>
    </location>
</feature>
<evidence type="ECO:0000313" key="3">
    <source>
        <dbReference type="EMBL" id="KAL2645413.1"/>
    </source>
</evidence>
<reference evidence="3 4" key="1">
    <citation type="submission" date="2024-09" db="EMBL/GenBank/DDBJ databases">
        <title>Chromosome-scale assembly of Riccia fluitans.</title>
        <authorList>
            <person name="Paukszto L."/>
            <person name="Sawicki J."/>
            <person name="Karawczyk K."/>
            <person name="Piernik-Szablinska J."/>
            <person name="Szczecinska M."/>
            <person name="Mazdziarz M."/>
        </authorList>
    </citation>
    <scope>NUCLEOTIDE SEQUENCE [LARGE SCALE GENOMIC DNA]</scope>
    <source>
        <strain evidence="3">Rf_01</strain>
        <tissue evidence="3">Aerial parts of the thallus</tissue>
    </source>
</reference>
<dbReference type="Proteomes" id="UP001605036">
    <property type="component" value="Unassembled WGS sequence"/>
</dbReference>
<feature type="compositionally biased region" description="Basic and acidic residues" evidence="2">
    <location>
        <begin position="1"/>
        <end position="11"/>
    </location>
</feature>
<sequence length="198" mass="22424">MENIRKREESSRGSGSSQNGTSRSLRWLRSMSRSARCTNALSDDNEKDGSGYSPLHGVSGLRGDYPTSSRRRTVFERLRPATGGPRDEDSSPAPGGLIPPPDFEHESYSRGWVSGKKHKLVNVDAVHNMRKIAMDEMKRKDQQIQCLNEQLGEDAKTMEHLQLEVQSERQKRMAVERDNVVLRDQVDMLIDMYLSSSM</sequence>
<organism evidence="3 4">
    <name type="scientific">Riccia fluitans</name>
    <dbReference type="NCBI Taxonomy" id="41844"/>
    <lineage>
        <taxon>Eukaryota</taxon>
        <taxon>Viridiplantae</taxon>
        <taxon>Streptophyta</taxon>
        <taxon>Embryophyta</taxon>
        <taxon>Marchantiophyta</taxon>
        <taxon>Marchantiopsida</taxon>
        <taxon>Marchantiidae</taxon>
        <taxon>Marchantiales</taxon>
        <taxon>Ricciaceae</taxon>
        <taxon>Riccia</taxon>
    </lineage>
</organism>
<keyword evidence="1" id="KW-0175">Coiled coil</keyword>
<gene>
    <name evidence="3" type="ORF">R1flu_013000</name>
</gene>
<feature type="compositionally biased region" description="Basic and acidic residues" evidence="2">
    <location>
        <begin position="73"/>
        <end position="89"/>
    </location>
</feature>
<evidence type="ECO:0000256" key="1">
    <source>
        <dbReference type="SAM" id="Coils"/>
    </source>
</evidence>
<dbReference type="PANTHER" id="PTHR37205">
    <property type="entry name" value="F23A5.30 PROTEIN"/>
    <property type="match status" value="1"/>
</dbReference>
<feature type="coiled-coil region" evidence="1">
    <location>
        <begin position="130"/>
        <end position="178"/>
    </location>
</feature>
<dbReference type="PANTHER" id="PTHR37205:SF1">
    <property type="entry name" value="F23A5.30 PROTEIN"/>
    <property type="match status" value="1"/>
</dbReference>